<comment type="caution">
    <text evidence="1">The sequence shown here is derived from an EMBL/GenBank/DDBJ whole genome shotgun (WGS) entry which is preliminary data.</text>
</comment>
<dbReference type="EMBL" id="BDLS01000002">
    <property type="protein sequence ID" value="GAV93179.1"/>
    <property type="molecule type" value="Genomic_DNA"/>
</dbReference>
<name>A0A1Q3DLC1_9VIRU</name>
<evidence type="ECO:0000313" key="1">
    <source>
        <dbReference type="EMBL" id="GAV93179.1"/>
    </source>
</evidence>
<reference evidence="1" key="1">
    <citation type="submission" date="2017-01" db="EMBL/GenBank/DDBJ databases">
        <title>Draft genome sequence of uncultured bacilliform virus purified from snow crab.</title>
        <authorList>
            <person name="Takano T."/>
        </authorList>
    </citation>
    <scope>NUCLEOTIDE SEQUENCE</scope>
    <source>
        <strain evidence="1">Isolate_1</strain>
    </source>
</reference>
<sequence>MASLGQQNDSFPFLGICADEIWCKRLRTSSAKKTFDVCEGYNHIFKKGIMSSPDIRVYDSTATFIQREGAELDRLNFGVNINNTRSQDKFAVLFIYSTEKGEHFFTDGYATSPGSDKMLQLTESLDPLYVPMVCHQGCVDFIMLLSQVTEEVPNGYADRGTNSHKANEYFDKVQMEHKASPVAIYNVRMNVIVDEGGYISSDKEDEEEIVK</sequence>
<proteinExistence type="predicted"/>
<organism evidence="1">
    <name type="scientific">Chionoecetes opilio bacilliform virus</name>
    <dbReference type="NCBI Taxonomy" id="1825681"/>
    <lineage>
        <taxon>Viruses</taxon>
        <taxon>Viruses incertae sedis</taxon>
        <taxon>Naldaviricetes</taxon>
        <taxon>Nimaviridae</taxon>
    </lineage>
</organism>
<protein>
    <submittedName>
        <fullName evidence="1">Uncharacterized protein</fullName>
    </submittedName>
</protein>
<accession>A0A1Q3DLC1</accession>
<gene>
    <name evidence="1" type="ORF">SCV_055</name>
</gene>